<accession>A0A537J210</accession>
<evidence type="ECO:0000313" key="5">
    <source>
        <dbReference type="Proteomes" id="UP000318834"/>
    </source>
</evidence>
<gene>
    <name evidence="4" type="ORF">E6H05_00315</name>
</gene>
<dbReference type="InterPro" id="IPR029787">
    <property type="entry name" value="Nucleotide_cyclase"/>
</dbReference>
<reference evidence="4 5" key="1">
    <citation type="journal article" date="2019" name="Nat. Microbiol.">
        <title>Mediterranean grassland soil C-N compound turnover is dependent on rainfall and depth, and is mediated by genomically divergent microorganisms.</title>
        <authorList>
            <person name="Diamond S."/>
            <person name="Andeer P.F."/>
            <person name="Li Z."/>
            <person name="Crits-Christoph A."/>
            <person name="Burstein D."/>
            <person name="Anantharaman K."/>
            <person name="Lane K.R."/>
            <person name="Thomas B.C."/>
            <person name="Pan C."/>
            <person name="Northen T.R."/>
            <person name="Banfield J.F."/>
        </authorList>
    </citation>
    <scope>NUCLEOTIDE SEQUENCE [LARGE SCALE GENOMIC DNA]</scope>
    <source>
        <strain evidence="4">NP_8</strain>
    </source>
</reference>
<dbReference type="InterPro" id="IPR041664">
    <property type="entry name" value="AAA_16"/>
</dbReference>
<dbReference type="GO" id="GO:0009190">
    <property type="term" value="P:cyclic nucleotide biosynthetic process"/>
    <property type="evidence" value="ECO:0007669"/>
    <property type="project" value="InterPro"/>
</dbReference>
<dbReference type="Proteomes" id="UP000318834">
    <property type="component" value="Unassembled WGS sequence"/>
</dbReference>
<dbReference type="SMART" id="SM00044">
    <property type="entry name" value="CYCc"/>
    <property type="match status" value="1"/>
</dbReference>
<dbReference type="InterPro" id="IPR011990">
    <property type="entry name" value="TPR-like_helical_dom_sf"/>
</dbReference>
<dbReference type="CDD" id="cd07302">
    <property type="entry name" value="CHD"/>
    <property type="match status" value="1"/>
</dbReference>
<dbReference type="SUPFAM" id="SSF52540">
    <property type="entry name" value="P-loop containing nucleoside triphosphate hydrolases"/>
    <property type="match status" value="1"/>
</dbReference>
<dbReference type="InterPro" id="IPR027417">
    <property type="entry name" value="P-loop_NTPase"/>
</dbReference>
<sequence>MRCPTCQQENPEAARFCAFCGAALQPVGRPTEERRLVTILFADVSGSTALGETLDPEDVRALLARFYVIAQEVIGNHGGTLEKFIGDAVMAVFGLPQAHGDDPQRALAAALELRERVRNDAKLGNRLPIRVGVNTGEVVASRGATTGDFLVTGDAVNVAARLQQSAEPWAVLCSERTALAAAREFVFGAPLRIAAKGKREAISAALLVSRGSAAGPRRVPLIGREHDLAHLELVAQRAFAERRPFLVSLVAPAGTGKTRLLEEFLDRLPRAAPGTAVAVAQCLPYGQRLTYWPLRAVLFSLIGIAEDLPPEDARRSVRAWLRDASVEGADRAADFLSATVGIGEVEVSDRDALFAAWRTLVETAAARGPLVLVFEDLHWSSDTLLDLVEFVMQPRRDVPVLMIALARPELLDRRPGWGGGRRNYVSLALEPLSDEAVRNLAVHLLGEEIPDIVTRVVERAEGNPFYAGEIVRAVMDRVPSLRDQASIEQVLAVLPDTVQTTVLARLDLLQNAERRVLQMGAVFGRAFRPAGIVALASDLSAEIGHVIDRLEQKDLIYRSDGDRWAFRHILIREVAYQTLPRTERARLHAAAARWLEVVAVGREDVLAELIAYHYREAVILDETLDVDAIQAAETRRQAVRWLSRAAEAARVAAAFVEARRHIQHAIELAEHSTLPELYERFGIVTWGDAGVQAFRKALTLCRELGRPPDQELRVLASLLLLHMRWGGTVGFRPSNEDIAALLAEGHVLLERAQDKQSIALFNIARGFHPFWLNGGYTHVDSEDLQKAEASARIGLQIAEELGDARLQSAALDGMGAIQNVRHAWRDVREVNSRRLLLQDRLDLVERTDAYSMVAEASSNLGDLEEAEHATASGLAILQPGQATLAALHLAAWRIYSLTLMGRWDDASSTFEVARRLWLEGGLASTGYAVQGFMAALDVARARRDEARVDQSRSVLEEILRNYPEGHRIQRTWAYLTLDLVMLEEDIRRFQGFGRPAGIERRLSVCVDRRHPIAIEGLKPIIDFASVHQLVVLEAQARRALGATSGDPQELTAALDLFERCHAIPYAARARCERAELTGDAAELTAGVSVLDALGDLDYLSRLPSRSGRTARA</sequence>
<evidence type="ECO:0000256" key="1">
    <source>
        <dbReference type="ARBA" id="ARBA00022741"/>
    </source>
</evidence>
<dbReference type="PANTHER" id="PTHR16305:SF28">
    <property type="entry name" value="GUANYLATE CYCLASE DOMAIN-CONTAINING PROTEIN"/>
    <property type="match status" value="1"/>
</dbReference>
<dbReference type="GO" id="GO:0035556">
    <property type="term" value="P:intracellular signal transduction"/>
    <property type="evidence" value="ECO:0007669"/>
    <property type="project" value="InterPro"/>
</dbReference>
<dbReference type="InterPro" id="IPR001054">
    <property type="entry name" value="A/G_cyclase"/>
</dbReference>
<dbReference type="GO" id="GO:0005737">
    <property type="term" value="C:cytoplasm"/>
    <property type="evidence" value="ECO:0007669"/>
    <property type="project" value="TreeGrafter"/>
</dbReference>
<dbReference type="Gene3D" id="1.25.40.10">
    <property type="entry name" value="Tetratricopeptide repeat domain"/>
    <property type="match status" value="1"/>
</dbReference>
<dbReference type="Pfam" id="PF00211">
    <property type="entry name" value="Guanylate_cyc"/>
    <property type="match status" value="1"/>
</dbReference>
<dbReference type="Pfam" id="PF13191">
    <property type="entry name" value="AAA_16"/>
    <property type="match status" value="1"/>
</dbReference>
<name>A0A537J210_9BACT</name>
<dbReference type="Gene3D" id="3.30.70.1230">
    <property type="entry name" value="Nucleotide cyclase"/>
    <property type="match status" value="1"/>
</dbReference>
<protein>
    <recommendedName>
        <fullName evidence="3">Guanylate cyclase domain-containing protein</fullName>
    </recommendedName>
</protein>
<dbReference type="AlphaFoldDB" id="A0A537J210"/>
<dbReference type="GO" id="GO:0004016">
    <property type="term" value="F:adenylate cyclase activity"/>
    <property type="evidence" value="ECO:0007669"/>
    <property type="project" value="UniProtKB-ARBA"/>
</dbReference>
<evidence type="ECO:0000259" key="3">
    <source>
        <dbReference type="PROSITE" id="PS50125"/>
    </source>
</evidence>
<evidence type="ECO:0000313" key="4">
    <source>
        <dbReference type="EMBL" id="TMI77362.1"/>
    </source>
</evidence>
<dbReference type="GO" id="GO:0005524">
    <property type="term" value="F:ATP binding"/>
    <property type="evidence" value="ECO:0007669"/>
    <property type="project" value="UniProtKB-KW"/>
</dbReference>
<proteinExistence type="predicted"/>
<dbReference type="EMBL" id="VBAP01000003">
    <property type="protein sequence ID" value="TMI77362.1"/>
    <property type="molecule type" value="Genomic_DNA"/>
</dbReference>
<feature type="domain" description="Guanylate cyclase" evidence="3">
    <location>
        <begin position="38"/>
        <end position="163"/>
    </location>
</feature>
<dbReference type="PANTHER" id="PTHR16305">
    <property type="entry name" value="TESTICULAR SOLUBLE ADENYLYL CYCLASE"/>
    <property type="match status" value="1"/>
</dbReference>
<keyword evidence="2" id="KW-0067">ATP-binding</keyword>
<dbReference type="PROSITE" id="PS50125">
    <property type="entry name" value="GUANYLATE_CYCLASE_2"/>
    <property type="match status" value="1"/>
</dbReference>
<evidence type="ECO:0000256" key="2">
    <source>
        <dbReference type="ARBA" id="ARBA00022840"/>
    </source>
</evidence>
<keyword evidence="1" id="KW-0547">Nucleotide-binding</keyword>
<dbReference type="SUPFAM" id="SSF55073">
    <property type="entry name" value="Nucleotide cyclase"/>
    <property type="match status" value="1"/>
</dbReference>
<comment type="caution">
    <text evidence="4">The sequence shown here is derived from an EMBL/GenBank/DDBJ whole genome shotgun (WGS) entry which is preliminary data.</text>
</comment>
<organism evidence="4 5">
    <name type="scientific">Candidatus Segetimicrobium genomatis</name>
    <dbReference type="NCBI Taxonomy" id="2569760"/>
    <lineage>
        <taxon>Bacteria</taxon>
        <taxon>Bacillati</taxon>
        <taxon>Candidatus Sysuimicrobiota</taxon>
        <taxon>Candidatus Sysuimicrobiia</taxon>
        <taxon>Candidatus Sysuimicrobiales</taxon>
        <taxon>Candidatus Segetimicrobiaceae</taxon>
        <taxon>Candidatus Segetimicrobium</taxon>
    </lineage>
</organism>